<keyword evidence="1" id="KW-0472">Membrane</keyword>
<dbReference type="STRING" id="362257.SVTN_00375"/>
<dbReference type="EMBL" id="CP010407">
    <property type="protein sequence ID" value="AJF63223.1"/>
    <property type="molecule type" value="Genomic_DNA"/>
</dbReference>
<evidence type="ECO:0000313" key="3">
    <source>
        <dbReference type="EMBL" id="AJF63223.1"/>
    </source>
</evidence>
<dbReference type="InterPro" id="IPR052710">
    <property type="entry name" value="CAAX_protease"/>
</dbReference>
<feature type="transmembrane region" description="Helical" evidence="1">
    <location>
        <begin position="265"/>
        <end position="288"/>
    </location>
</feature>
<organism evidence="3 4">
    <name type="scientific">Streptomyces vietnamensis</name>
    <dbReference type="NCBI Taxonomy" id="362257"/>
    <lineage>
        <taxon>Bacteria</taxon>
        <taxon>Bacillati</taxon>
        <taxon>Actinomycetota</taxon>
        <taxon>Actinomycetes</taxon>
        <taxon>Kitasatosporales</taxon>
        <taxon>Streptomycetaceae</taxon>
        <taxon>Streptomyces</taxon>
    </lineage>
</organism>
<reference evidence="3 4" key="1">
    <citation type="submission" date="2014-12" db="EMBL/GenBank/DDBJ databases">
        <title>Complete genome sequence of Streptomyces vietnamensis strain GIMV4.0001, a genetic manipulable producer of the benzoisochromanequinone antibiotic granaticin.</title>
        <authorList>
            <person name="Deng M.R."/>
            <person name="Guo J."/>
            <person name="Ma L.Y."/>
            <person name="Feng G.D."/>
            <person name="Mo C.Y."/>
            <person name="Zhu H.H."/>
        </authorList>
    </citation>
    <scope>NUCLEOTIDE SEQUENCE [LARGE SCALE GENOMIC DNA]</scope>
    <source>
        <strain evidence="4">GIMV4.0001</strain>
    </source>
</reference>
<sequence>MPPGAAYHEQGRNGRQRTWARTGEFFLVLALMVAGMIFVFIGSAVAGTVLKLGWAPDDSDRFFADPLLDNAVLLVGLALWTPAVLLAVRVCGKRPAGTLASVTGRLRWGWLGWCFGLAAVVLVVQNLVLIVWDLFQESSETVTGEMPGWSELLLSLLVLWALVPFQAAAEEFVFRGWLVQLFGGFLRSPWPGVAVASLLFALAHGFGQMSGFLLLCYSAAWWGWLTIRTGGLEAVIAVHTVNNLIAFSLSAVFGELADESTAADAPWQALAAELLFAPAFCLIAARLADRRGIPTRTPSPTA</sequence>
<feature type="transmembrane region" description="Helical" evidence="1">
    <location>
        <begin position="152"/>
        <end position="169"/>
    </location>
</feature>
<feature type="domain" description="CAAX prenyl protease 2/Lysostaphin resistance protein A-like" evidence="2">
    <location>
        <begin position="155"/>
        <end position="245"/>
    </location>
</feature>
<evidence type="ECO:0000259" key="2">
    <source>
        <dbReference type="Pfam" id="PF02517"/>
    </source>
</evidence>
<proteinExistence type="predicted"/>
<accession>A0A0B5I0R8</accession>
<keyword evidence="1" id="KW-1133">Transmembrane helix</keyword>
<dbReference type="PANTHER" id="PTHR36435:SF1">
    <property type="entry name" value="CAAX AMINO TERMINAL PROTEASE FAMILY PROTEIN"/>
    <property type="match status" value="1"/>
</dbReference>
<dbReference type="Pfam" id="PF02517">
    <property type="entry name" value="Rce1-like"/>
    <property type="match status" value="1"/>
</dbReference>
<dbReference type="KEGG" id="svt:SVTN_00375"/>
<keyword evidence="1" id="KW-0812">Transmembrane</keyword>
<feature type="transmembrane region" description="Helical" evidence="1">
    <location>
        <begin position="209"/>
        <end position="227"/>
    </location>
</feature>
<dbReference type="InterPro" id="IPR003675">
    <property type="entry name" value="Rce1/LyrA-like_dom"/>
</dbReference>
<keyword evidence="4" id="KW-1185">Reference proteome</keyword>
<feature type="transmembrane region" description="Helical" evidence="1">
    <location>
        <begin position="108"/>
        <end position="132"/>
    </location>
</feature>
<dbReference type="PANTHER" id="PTHR36435">
    <property type="entry name" value="SLR1288 PROTEIN"/>
    <property type="match status" value="1"/>
</dbReference>
<feature type="transmembrane region" description="Helical" evidence="1">
    <location>
        <begin position="25"/>
        <end position="50"/>
    </location>
</feature>
<evidence type="ECO:0000313" key="4">
    <source>
        <dbReference type="Proteomes" id="UP000031774"/>
    </source>
</evidence>
<dbReference type="GO" id="GO:0080120">
    <property type="term" value="P:CAAX-box protein maturation"/>
    <property type="evidence" value="ECO:0007669"/>
    <property type="project" value="UniProtKB-ARBA"/>
</dbReference>
<evidence type="ECO:0000256" key="1">
    <source>
        <dbReference type="SAM" id="Phobius"/>
    </source>
</evidence>
<dbReference type="AlphaFoldDB" id="A0A0B5I0R8"/>
<feature type="transmembrane region" description="Helical" evidence="1">
    <location>
        <begin position="234"/>
        <end position="253"/>
    </location>
</feature>
<dbReference type="Proteomes" id="UP000031774">
    <property type="component" value="Chromosome"/>
</dbReference>
<name>A0A0B5I0R8_9ACTN</name>
<dbReference type="HOGENOM" id="CLU_052492_0_0_11"/>
<gene>
    <name evidence="3" type="ORF">SVTN_00375</name>
</gene>
<dbReference type="GO" id="GO:0004175">
    <property type="term" value="F:endopeptidase activity"/>
    <property type="evidence" value="ECO:0007669"/>
    <property type="project" value="UniProtKB-ARBA"/>
</dbReference>
<protein>
    <submittedName>
        <fullName evidence="3">Abortive phage infection protein</fullName>
    </submittedName>
</protein>
<feature type="transmembrane region" description="Helical" evidence="1">
    <location>
        <begin position="181"/>
        <end position="203"/>
    </location>
</feature>
<feature type="transmembrane region" description="Helical" evidence="1">
    <location>
        <begin position="70"/>
        <end position="88"/>
    </location>
</feature>